<organism evidence="1 2">
    <name type="scientific">Mucuna pruriens</name>
    <name type="common">Velvet bean</name>
    <name type="synonym">Dolichos pruriens</name>
    <dbReference type="NCBI Taxonomy" id="157652"/>
    <lineage>
        <taxon>Eukaryota</taxon>
        <taxon>Viridiplantae</taxon>
        <taxon>Streptophyta</taxon>
        <taxon>Embryophyta</taxon>
        <taxon>Tracheophyta</taxon>
        <taxon>Spermatophyta</taxon>
        <taxon>Magnoliopsida</taxon>
        <taxon>eudicotyledons</taxon>
        <taxon>Gunneridae</taxon>
        <taxon>Pentapetalae</taxon>
        <taxon>rosids</taxon>
        <taxon>fabids</taxon>
        <taxon>Fabales</taxon>
        <taxon>Fabaceae</taxon>
        <taxon>Papilionoideae</taxon>
        <taxon>50 kb inversion clade</taxon>
        <taxon>NPAAA clade</taxon>
        <taxon>indigoferoid/millettioid clade</taxon>
        <taxon>Phaseoleae</taxon>
        <taxon>Mucuna</taxon>
    </lineage>
</organism>
<evidence type="ECO:0000313" key="1">
    <source>
        <dbReference type="EMBL" id="RDY12725.1"/>
    </source>
</evidence>
<dbReference type="Proteomes" id="UP000257109">
    <property type="component" value="Unassembled WGS sequence"/>
</dbReference>
<proteinExistence type="predicted"/>
<feature type="non-terminal residue" evidence="1">
    <location>
        <position position="1"/>
    </location>
</feature>
<dbReference type="EMBL" id="QJKJ01000418">
    <property type="protein sequence ID" value="RDY12725.1"/>
    <property type="molecule type" value="Genomic_DNA"/>
</dbReference>
<sequence>MNQEENTKLYINNKSAQVLAKNLVFHEQNNHIDTRYHFIRQCIVKKEVELVHVKTQDQVVDIFIKPLKTKKQKVVSLSSVEVEFWGMSKELCELL</sequence>
<name>A0A371ICK0_MUCPR</name>
<dbReference type="STRING" id="157652.A0A371ICK0"/>
<comment type="caution">
    <text evidence="1">The sequence shown here is derived from an EMBL/GenBank/DDBJ whole genome shotgun (WGS) entry which is preliminary data.</text>
</comment>
<accession>A0A371ICK0</accession>
<gene>
    <name evidence="1" type="primary">GIP</name>
    <name evidence="1" type="ORF">CR513_02447</name>
</gene>
<keyword evidence="2" id="KW-1185">Reference proteome</keyword>
<dbReference type="CDD" id="cd09272">
    <property type="entry name" value="RNase_HI_RT_Ty1"/>
    <property type="match status" value="1"/>
</dbReference>
<evidence type="ECO:0000313" key="2">
    <source>
        <dbReference type="Proteomes" id="UP000257109"/>
    </source>
</evidence>
<dbReference type="AlphaFoldDB" id="A0A371ICK0"/>
<protein>
    <submittedName>
        <fullName evidence="1">Copia protein</fullName>
    </submittedName>
</protein>
<reference evidence="1" key="1">
    <citation type="submission" date="2018-05" db="EMBL/GenBank/DDBJ databases">
        <title>Draft genome of Mucuna pruriens seed.</title>
        <authorList>
            <person name="Nnadi N.E."/>
            <person name="Vos R."/>
            <person name="Hasami M.H."/>
            <person name="Devisetty U.K."/>
            <person name="Aguiy J.C."/>
        </authorList>
    </citation>
    <scope>NUCLEOTIDE SEQUENCE [LARGE SCALE GENOMIC DNA]</scope>
    <source>
        <strain evidence="1">JCA_2017</strain>
    </source>
</reference>
<dbReference type="OrthoDB" id="2551793at2759"/>